<accession>A0A174BBF0</accession>
<evidence type="ECO:0000313" key="1">
    <source>
        <dbReference type="EMBL" id="CUN98097.1"/>
    </source>
</evidence>
<dbReference type="AlphaFoldDB" id="A0A174BBF0"/>
<dbReference type="InterPro" id="IPR046650">
    <property type="entry name" value="DUF6762"/>
</dbReference>
<evidence type="ECO:0000313" key="2">
    <source>
        <dbReference type="Proteomes" id="UP000095594"/>
    </source>
</evidence>
<name>A0A174BBF0_9CLOT</name>
<sequence length="132" mass="15582">MDYSSLILMERDAETGFVTKELGSYQVSVEAEYVKGFYVKGDTVYIKFDTNKDVEEWEYSAIYDVFNYSIFEEEGFKIEDVDDEYNPTFLITFKYEDEHQYISEKLSLALGLIHEAMEKAFNDIEGKEEEYK</sequence>
<proteinExistence type="predicted"/>
<organism evidence="1 2">
    <name type="scientific">Clostridium disporicum</name>
    <dbReference type="NCBI Taxonomy" id="84024"/>
    <lineage>
        <taxon>Bacteria</taxon>
        <taxon>Bacillati</taxon>
        <taxon>Bacillota</taxon>
        <taxon>Clostridia</taxon>
        <taxon>Eubacteriales</taxon>
        <taxon>Clostridiaceae</taxon>
        <taxon>Clostridium</taxon>
    </lineage>
</organism>
<dbReference type="Pfam" id="PF20548">
    <property type="entry name" value="DUF6762"/>
    <property type="match status" value="1"/>
</dbReference>
<dbReference type="Proteomes" id="UP000095594">
    <property type="component" value="Unassembled WGS sequence"/>
</dbReference>
<protein>
    <submittedName>
        <fullName evidence="1">Uncharacterized protein</fullName>
    </submittedName>
</protein>
<reference evidence="1 2" key="1">
    <citation type="submission" date="2015-09" db="EMBL/GenBank/DDBJ databases">
        <authorList>
            <consortium name="Pathogen Informatics"/>
        </authorList>
    </citation>
    <scope>NUCLEOTIDE SEQUENCE [LARGE SCALE GENOMIC DNA]</scope>
    <source>
        <strain evidence="1 2">2789STDY5834856</strain>
    </source>
</reference>
<dbReference type="RefSeq" id="WP_055264067.1">
    <property type="nucleotide sequence ID" value="NZ_CABIXQ010000004.1"/>
</dbReference>
<dbReference type="OrthoDB" id="1913818at2"/>
<gene>
    <name evidence="1" type="ORF">ERS852471_00753</name>
</gene>
<dbReference type="EMBL" id="CYZX01000004">
    <property type="protein sequence ID" value="CUN98097.1"/>
    <property type="molecule type" value="Genomic_DNA"/>
</dbReference>